<dbReference type="Proteomes" id="UP000887116">
    <property type="component" value="Unassembled WGS sequence"/>
</dbReference>
<comment type="caution">
    <text evidence="2">The sequence shown here is derived from an EMBL/GenBank/DDBJ whole genome shotgun (WGS) entry which is preliminary data.</text>
</comment>
<dbReference type="AlphaFoldDB" id="A0A8X6L7F6"/>
<evidence type="ECO:0000313" key="3">
    <source>
        <dbReference type="Proteomes" id="UP000887116"/>
    </source>
</evidence>
<gene>
    <name evidence="2" type="ORF">TNCT_340021</name>
</gene>
<sequence length="146" mass="16698">MICSKQEPSTVEVMMEMLHGSYDSKQFLPGHTVISFWSGQTLVEVDDDMLFTIYFFGQHCSDALMACFCIQNKLFPSFRICQDWSRSYGMVWRLLRNFSRISGSTCRSPKNSGSVEHPSGSSSFPQLRSYPGLSELLLPKRYARDL</sequence>
<feature type="compositionally biased region" description="Low complexity" evidence="1">
    <location>
        <begin position="112"/>
        <end position="123"/>
    </location>
</feature>
<name>A0A8X6L7F6_TRICU</name>
<dbReference type="EMBL" id="BMAO01005300">
    <property type="protein sequence ID" value="GFR00536.1"/>
    <property type="molecule type" value="Genomic_DNA"/>
</dbReference>
<reference evidence="2" key="1">
    <citation type="submission" date="2020-07" db="EMBL/GenBank/DDBJ databases">
        <title>Multicomponent nature underlies the extraordinary mechanical properties of spider dragline silk.</title>
        <authorList>
            <person name="Kono N."/>
            <person name="Nakamura H."/>
            <person name="Mori M."/>
            <person name="Yoshida Y."/>
            <person name="Ohtoshi R."/>
            <person name="Malay A.D."/>
            <person name="Moran D.A.P."/>
            <person name="Tomita M."/>
            <person name="Numata K."/>
            <person name="Arakawa K."/>
        </authorList>
    </citation>
    <scope>NUCLEOTIDE SEQUENCE</scope>
</reference>
<evidence type="ECO:0000256" key="1">
    <source>
        <dbReference type="SAM" id="MobiDB-lite"/>
    </source>
</evidence>
<accession>A0A8X6L7F6</accession>
<organism evidence="2 3">
    <name type="scientific">Trichonephila clavata</name>
    <name type="common">Joro spider</name>
    <name type="synonym">Nephila clavata</name>
    <dbReference type="NCBI Taxonomy" id="2740835"/>
    <lineage>
        <taxon>Eukaryota</taxon>
        <taxon>Metazoa</taxon>
        <taxon>Ecdysozoa</taxon>
        <taxon>Arthropoda</taxon>
        <taxon>Chelicerata</taxon>
        <taxon>Arachnida</taxon>
        <taxon>Araneae</taxon>
        <taxon>Araneomorphae</taxon>
        <taxon>Entelegynae</taxon>
        <taxon>Araneoidea</taxon>
        <taxon>Nephilidae</taxon>
        <taxon>Trichonephila</taxon>
    </lineage>
</organism>
<keyword evidence="3" id="KW-1185">Reference proteome</keyword>
<feature type="region of interest" description="Disordered" evidence="1">
    <location>
        <begin position="107"/>
        <end position="127"/>
    </location>
</feature>
<proteinExistence type="predicted"/>
<protein>
    <submittedName>
        <fullName evidence="2">Uncharacterized protein</fullName>
    </submittedName>
</protein>
<evidence type="ECO:0000313" key="2">
    <source>
        <dbReference type="EMBL" id="GFR00536.1"/>
    </source>
</evidence>